<evidence type="ECO:0000313" key="3">
    <source>
        <dbReference type="Proteomes" id="UP000001996"/>
    </source>
</evidence>
<dbReference type="HOGENOM" id="CLU_079688_0_0_1"/>
<dbReference type="KEGG" id="lel:PVL30_001203"/>
<dbReference type="InParanoid" id="A5DV48"/>
<keyword evidence="1" id="KW-0472">Membrane</keyword>
<reference evidence="2 3" key="1">
    <citation type="journal article" date="2009" name="Nature">
        <title>Evolution of pathogenicity and sexual reproduction in eight Candida genomes.</title>
        <authorList>
            <person name="Butler G."/>
            <person name="Rasmussen M.D."/>
            <person name="Lin M.F."/>
            <person name="Santos M.A."/>
            <person name="Sakthikumar S."/>
            <person name="Munro C.A."/>
            <person name="Rheinbay E."/>
            <person name="Grabherr M."/>
            <person name="Forche A."/>
            <person name="Reedy J.L."/>
            <person name="Agrafioti I."/>
            <person name="Arnaud M.B."/>
            <person name="Bates S."/>
            <person name="Brown A.J."/>
            <person name="Brunke S."/>
            <person name="Costanzo M.C."/>
            <person name="Fitzpatrick D.A."/>
            <person name="de Groot P.W."/>
            <person name="Harris D."/>
            <person name="Hoyer L.L."/>
            <person name="Hube B."/>
            <person name="Klis F.M."/>
            <person name="Kodira C."/>
            <person name="Lennard N."/>
            <person name="Logue M.E."/>
            <person name="Martin R."/>
            <person name="Neiman A.M."/>
            <person name="Nikolaou E."/>
            <person name="Quail M.A."/>
            <person name="Quinn J."/>
            <person name="Santos M.C."/>
            <person name="Schmitzberger F.F."/>
            <person name="Sherlock G."/>
            <person name="Shah P."/>
            <person name="Silverstein K.A."/>
            <person name="Skrzypek M.S."/>
            <person name="Soll D."/>
            <person name="Staggs R."/>
            <person name="Stansfield I."/>
            <person name="Stumpf M.P."/>
            <person name="Sudbery P.E."/>
            <person name="Srikantha T."/>
            <person name="Zeng Q."/>
            <person name="Berman J."/>
            <person name="Berriman M."/>
            <person name="Heitman J."/>
            <person name="Gow N.A."/>
            <person name="Lorenz M.C."/>
            <person name="Birren B.W."/>
            <person name="Kellis M."/>
            <person name="Cuomo C.A."/>
        </authorList>
    </citation>
    <scope>NUCLEOTIDE SEQUENCE [LARGE SCALE GENOMIC DNA]</scope>
    <source>
        <strain evidence="3">ATCC 11503 / BCRC 21390 / CBS 2605 / JCM 1781 / NBRC 1676 / NRRL YB-4239</strain>
    </source>
</reference>
<evidence type="ECO:0000313" key="2">
    <source>
        <dbReference type="EMBL" id="EDK43056.1"/>
    </source>
</evidence>
<dbReference type="STRING" id="379508.A5DV48"/>
<dbReference type="VEuPathDB" id="FungiDB:LELG_01234"/>
<feature type="transmembrane region" description="Helical" evidence="1">
    <location>
        <begin position="281"/>
        <end position="301"/>
    </location>
</feature>
<dbReference type="PANTHER" id="PTHR42109:SF2">
    <property type="entry name" value="INTEGRAL MEMBRANE PROTEIN"/>
    <property type="match status" value="1"/>
</dbReference>
<protein>
    <recommendedName>
        <fullName evidence="4">Chitin synthase export chaperone</fullName>
    </recommendedName>
</protein>
<keyword evidence="3" id="KW-1185">Reference proteome</keyword>
<dbReference type="GeneID" id="5235250"/>
<dbReference type="AlphaFoldDB" id="A5DV48"/>
<feature type="transmembrane region" description="Helical" evidence="1">
    <location>
        <begin position="44"/>
        <end position="68"/>
    </location>
</feature>
<sequence length="304" mass="33903">MQVQYKSQWEVTSGFQVGFFAMFFFAFIYLTILKIRQHAKLRLIIAFFILAFIFNVLKIVGGITGLVLLKSTNFNETLFIVTYIFDSISLGLVLRAISSLVQHMFKQNRQQSASRNKFAFPSQYGNSDHDSNNTELKTGDVETGYDNQYNEAVDNSLVESEDELTSKNPLNPFRLVTLLILAAVVSSAVGYSLLSNDTSMSTAQNLVRAAVVLFSIGTLALIASLVYIWSHGAESLVVAPLLIAALVVLIVRCSYSLLTAFHGIHFNEPSKYMLIFGDYKYYTFLGLLTEGIANVLMLAAFSQW</sequence>
<evidence type="ECO:0008006" key="4">
    <source>
        <dbReference type="Google" id="ProtNLM"/>
    </source>
</evidence>
<feature type="transmembrane region" description="Helical" evidence="1">
    <location>
        <begin position="175"/>
        <end position="194"/>
    </location>
</feature>
<dbReference type="PANTHER" id="PTHR42109">
    <property type="entry name" value="UNPLACED GENOMIC SCAFFOLD UM_SCAF_CONTIG_1.265, WHOLE GENOME SHOTGUN SEQUENCE"/>
    <property type="match status" value="1"/>
</dbReference>
<name>A5DV48_LODEL</name>
<proteinExistence type="predicted"/>
<dbReference type="EMBL" id="CH981524">
    <property type="protein sequence ID" value="EDK43056.1"/>
    <property type="molecule type" value="Genomic_DNA"/>
</dbReference>
<organism evidence="2 3">
    <name type="scientific">Lodderomyces elongisporus (strain ATCC 11503 / CBS 2605 / JCM 1781 / NBRC 1676 / NRRL YB-4239)</name>
    <name type="common">Yeast</name>
    <name type="synonym">Saccharomyces elongisporus</name>
    <dbReference type="NCBI Taxonomy" id="379508"/>
    <lineage>
        <taxon>Eukaryota</taxon>
        <taxon>Fungi</taxon>
        <taxon>Dikarya</taxon>
        <taxon>Ascomycota</taxon>
        <taxon>Saccharomycotina</taxon>
        <taxon>Pichiomycetes</taxon>
        <taxon>Debaryomycetaceae</taxon>
        <taxon>Candida/Lodderomyces clade</taxon>
        <taxon>Lodderomyces</taxon>
    </lineage>
</organism>
<feature type="transmembrane region" description="Helical" evidence="1">
    <location>
        <begin position="15"/>
        <end position="32"/>
    </location>
</feature>
<feature type="transmembrane region" description="Helical" evidence="1">
    <location>
        <begin position="206"/>
        <end position="229"/>
    </location>
</feature>
<dbReference type="Proteomes" id="UP000001996">
    <property type="component" value="Unassembled WGS sequence"/>
</dbReference>
<dbReference type="OrthoDB" id="4023429at2759"/>
<feature type="transmembrane region" description="Helical" evidence="1">
    <location>
        <begin position="80"/>
        <end position="101"/>
    </location>
</feature>
<gene>
    <name evidence="2" type="ORF">LELG_01234</name>
</gene>
<accession>A5DV48</accession>
<dbReference type="eggNOG" id="ENOG502SCPV">
    <property type="taxonomic scope" value="Eukaryota"/>
</dbReference>
<keyword evidence="1" id="KW-1133">Transmembrane helix</keyword>
<dbReference type="OMA" id="THWEIVS"/>
<keyword evidence="1" id="KW-0812">Transmembrane</keyword>
<evidence type="ECO:0000256" key="1">
    <source>
        <dbReference type="SAM" id="Phobius"/>
    </source>
</evidence>
<feature type="transmembrane region" description="Helical" evidence="1">
    <location>
        <begin position="236"/>
        <end position="261"/>
    </location>
</feature>